<dbReference type="Proteomes" id="UP001209885">
    <property type="component" value="Unassembled WGS sequence"/>
</dbReference>
<dbReference type="EMBL" id="JAPFQN010000009">
    <property type="protein sequence ID" value="MCX2745218.1"/>
    <property type="molecule type" value="Genomic_DNA"/>
</dbReference>
<evidence type="ECO:0000259" key="2">
    <source>
        <dbReference type="Pfam" id="PF18962"/>
    </source>
</evidence>
<dbReference type="RefSeq" id="WP_266057771.1">
    <property type="nucleotide sequence ID" value="NZ_JAPFQN010000009.1"/>
</dbReference>
<gene>
    <name evidence="3" type="ORF">OO013_15160</name>
</gene>
<protein>
    <submittedName>
        <fullName evidence="3">T9SS type A sorting domain-containing protein</fullName>
    </submittedName>
</protein>
<keyword evidence="1" id="KW-0732">Signal</keyword>
<dbReference type="Pfam" id="PF18962">
    <property type="entry name" value="Por_Secre_tail"/>
    <property type="match status" value="1"/>
</dbReference>
<feature type="chain" id="PRO_5045288427" evidence="1">
    <location>
        <begin position="21"/>
        <end position="1583"/>
    </location>
</feature>
<reference evidence="3 4" key="1">
    <citation type="submission" date="2022-11" db="EMBL/GenBank/DDBJ databases">
        <title>The characterization of three novel Bacteroidetes species and genomic analysis of their roles in tidal elemental geochemical cycles.</title>
        <authorList>
            <person name="Ma K."/>
        </authorList>
    </citation>
    <scope>NUCLEOTIDE SEQUENCE [LARGE SCALE GENOMIC DNA]</scope>
    <source>
        <strain evidence="3 4">M17</strain>
    </source>
</reference>
<keyword evidence="4" id="KW-1185">Reference proteome</keyword>
<sequence>MITRILFTFLFFITAIYSQAQSAGDYRSAQSGNWGDVSTWETYNGTSWVAASEVPDNTDGQISILNGDVVTVAANRNTDQTIVETGAQITVISGNTLSIRRSGTSTDLLLNGTLLNQGSLSIASGFGGSAQVIVNGVLNNQGTISGASLNTLTFGAGSTYDHQVNNGVIPSANWNITSTCIVSGSTTAGPTGLGQSFGNLNWNTPSLNTGGLYDVGMTSSTEVRGEFLIESTGFDLLVLSNASTTILVSGNLTITGSSVVALTNDGNITLDVNGNFDYSSTQNSYFSNVGNGIINLAGNLSFTSGNLSIFDPTGSGSLIFDGTNPQSVNITGGSFDGTNDPDFVISSGSDVSMIDESAFNGSGDFTLNVSTLRLGSTNASGALQAGTAGGNIRTSGTRTYAAGSLIVYDGTSSQVIGNGFPTDSNLEIDNPTEVSLNAITTIGSNRMLSLTSGILDIGPNTLEINGNVETTNGALRGGATSNLTIGGTGALGVIPFVETSLLNNFTVNRTSSGSVTLGGDLTVLGTFDQLAGNFVINDASFNINGDYTRTGGTFFSNSNSDLRITGAGALPGTMAFGTNQSLNTLTMSRDGATLATNASITIDTLNLYAGIVDNSAATYNISDQGYIERWENGSITNEPLFVGVYNLIYNNSLDIITGPELTGNALALNNLTKRGSARLSTNKTFSVNGNMEITNGVFDITTNYARLRGDLIISAGTDFIDGVFEFAGGDAEASTVTGLATVNFGQLNVYSPVNIPSNDTDITIAGNFEVNNTITVAGTTTFTGTTVMSGPGIAALNRLEITGSLTAIPEADGGELQVAGDFVDNGTFDPVDGIVVFNGGTSFSGSSLPSFHDIRIEGTVMGPATLELSGNFENNGTFNASGNTVLFNSPSGGQQILGTSPTSFFNIEVAGGTTASTTDVFVESGTHQLLGRLTLSANDRFDADGSAGNGVFVMVSDGTNESELSTLPTGASVVGQVTVERYIPGNGGTDYYHFMTAFTNNNTVAKWQDDFEITGNFTGAGTSYNRPSLYYYDETVTGPKEEGYIAYPSSSNTEVLEKGVGYATFVYGNSSAIIADSRGSVHSGNLPVNITYTNTGDVDADGWNMVGNSFPATLDWELIAADGDTDLANTIYVWDPGAGSYSTYTAGGSSTNGGSQYIAKAQGFWVYTDGTGTPSLTLKEAHKTTNTSGEFQRKAEIGGQLMITMTDGENSDETILRLDPESTPEFDGSIDAWKLSNSIFNLSTRTPEGKYLAVNNTPEPGCNGSIPLTVWNADPGSYTLTFNGISDFAAGYTVELVDNYTGASENINEGTSLSFNVTDDETSYGDNRFEIRLAPSRFSETTNYTVSSACNDSEASVSFDSEADAYYALFASDSLYSEEILGTGNELIVSVNGSDLATGENQFVIKGRRPGCDQWVQLETVTVSNNQIEPVITVEDRYLVSNYEEGNQWYFNGELLTGETGKYLEFTESGTYKLVVSNGTCAGEIEEVFVITGINDEALNLEFNLYPVPTSDILNVNINDHESFYNVKAEIITIDGKRIRKSKLDLQNGSWSTQLNVAEFEAGTYILNIDLGSESVSFRFIKN</sequence>
<dbReference type="InterPro" id="IPR026444">
    <property type="entry name" value="Secre_tail"/>
</dbReference>
<name>A0ABT3RUC8_9BACT</name>
<proteinExistence type="predicted"/>
<evidence type="ECO:0000256" key="1">
    <source>
        <dbReference type="SAM" id="SignalP"/>
    </source>
</evidence>
<accession>A0ABT3RUC8</accession>
<evidence type="ECO:0000313" key="3">
    <source>
        <dbReference type="EMBL" id="MCX2745218.1"/>
    </source>
</evidence>
<evidence type="ECO:0000313" key="4">
    <source>
        <dbReference type="Proteomes" id="UP001209885"/>
    </source>
</evidence>
<dbReference type="NCBIfam" id="TIGR04183">
    <property type="entry name" value="Por_Secre_tail"/>
    <property type="match status" value="1"/>
</dbReference>
<organism evidence="3 4">
    <name type="scientific">Mangrovivirga halotolerans</name>
    <dbReference type="NCBI Taxonomy" id="2993936"/>
    <lineage>
        <taxon>Bacteria</taxon>
        <taxon>Pseudomonadati</taxon>
        <taxon>Bacteroidota</taxon>
        <taxon>Cytophagia</taxon>
        <taxon>Cytophagales</taxon>
        <taxon>Mangrovivirgaceae</taxon>
        <taxon>Mangrovivirga</taxon>
    </lineage>
</organism>
<comment type="caution">
    <text evidence="3">The sequence shown here is derived from an EMBL/GenBank/DDBJ whole genome shotgun (WGS) entry which is preliminary data.</text>
</comment>
<feature type="signal peptide" evidence="1">
    <location>
        <begin position="1"/>
        <end position="20"/>
    </location>
</feature>
<feature type="domain" description="Secretion system C-terminal sorting" evidence="2">
    <location>
        <begin position="1505"/>
        <end position="1577"/>
    </location>
</feature>